<keyword evidence="4" id="KW-1185">Reference proteome</keyword>
<dbReference type="SUPFAM" id="SSF51735">
    <property type="entry name" value="NAD(P)-binding Rossmann-fold domains"/>
    <property type="match status" value="1"/>
</dbReference>
<reference evidence="3 4" key="1">
    <citation type="submission" date="2023-07" db="EMBL/GenBank/DDBJ databases">
        <title>Sequencing the genomes of 1000 actinobacteria strains.</title>
        <authorList>
            <person name="Klenk H.-P."/>
        </authorList>
    </citation>
    <scope>NUCLEOTIDE SEQUENCE [LARGE SCALE GENOMIC DNA]</scope>
    <source>
        <strain evidence="3 4">DSM 44709</strain>
    </source>
</reference>
<dbReference type="Gene3D" id="3.40.50.720">
    <property type="entry name" value="NAD(P)-binding Rossmann-like Domain"/>
    <property type="match status" value="1"/>
</dbReference>
<dbReference type="EMBL" id="JAUSUZ010000001">
    <property type="protein sequence ID" value="MDQ0370667.1"/>
    <property type="molecule type" value="Genomic_DNA"/>
</dbReference>
<evidence type="ECO:0000259" key="2">
    <source>
        <dbReference type="Pfam" id="PF13460"/>
    </source>
</evidence>
<dbReference type="InterPro" id="IPR050425">
    <property type="entry name" value="NAD(P)_dehydrat-like"/>
</dbReference>
<dbReference type="InterPro" id="IPR036291">
    <property type="entry name" value="NAD(P)-bd_dom_sf"/>
</dbReference>
<dbReference type="RefSeq" id="WP_307246812.1">
    <property type="nucleotide sequence ID" value="NZ_JAUSUZ010000001.1"/>
</dbReference>
<dbReference type="GO" id="GO:0016616">
    <property type="term" value="F:oxidoreductase activity, acting on the CH-OH group of donors, NAD or NADP as acceptor"/>
    <property type="evidence" value="ECO:0007669"/>
    <property type="project" value="TreeGrafter"/>
</dbReference>
<dbReference type="AlphaFoldDB" id="A0AAE4B1I9"/>
<evidence type="ECO:0000256" key="1">
    <source>
        <dbReference type="ARBA" id="ARBA00023002"/>
    </source>
</evidence>
<dbReference type="PANTHER" id="PTHR10366">
    <property type="entry name" value="NAD DEPENDENT EPIMERASE/DEHYDRATASE"/>
    <property type="match status" value="1"/>
</dbReference>
<gene>
    <name evidence="3" type="ORF">J2S42_007336</name>
</gene>
<name>A0AAE4B1I9_9ACTN</name>
<sequence length="136" mass="13746">MTVLVTGGSGSLGAHCVARLLRRGHPVRTTVRSPARADAVRAALGDPAGLSIVVADLMSDHGWDAAVDGCAAVLHVASPFPAGEPRRAADVIGPARDGTLRVLRAARDAGVGRTVVTSSFAAVGYGRRNPGTCSPA</sequence>
<evidence type="ECO:0000313" key="3">
    <source>
        <dbReference type="EMBL" id="MDQ0370667.1"/>
    </source>
</evidence>
<accession>A0AAE4B1I9</accession>
<comment type="caution">
    <text evidence="3">The sequence shown here is derived from an EMBL/GenBank/DDBJ whole genome shotgun (WGS) entry which is preliminary data.</text>
</comment>
<feature type="domain" description="NAD(P)-binding" evidence="2">
    <location>
        <begin position="7"/>
        <end position="122"/>
    </location>
</feature>
<dbReference type="Proteomes" id="UP001240236">
    <property type="component" value="Unassembled WGS sequence"/>
</dbReference>
<proteinExistence type="predicted"/>
<dbReference type="PANTHER" id="PTHR10366:SF564">
    <property type="entry name" value="STEROL-4-ALPHA-CARBOXYLATE 3-DEHYDROGENASE, DECARBOXYLATING"/>
    <property type="match status" value="1"/>
</dbReference>
<organism evidence="3 4">
    <name type="scientific">Catenuloplanes indicus</name>
    <dbReference type="NCBI Taxonomy" id="137267"/>
    <lineage>
        <taxon>Bacteria</taxon>
        <taxon>Bacillati</taxon>
        <taxon>Actinomycetota</taxon>
        <taxon>Actinomycetes</taxon>
        <taxon>Micromonosporales</taxon>
        <taxon>Micromonosporaceae</taxon>
        <taxon>Catenuloplanes</taxon>
    </lineage>
</organism>
<protein>
    <submittedName>
        <fullName evidence="3">Nucleoside-diphosphate-sugar epimerase</fullName>
    </submittedName>
</protein>
<keyword evidence="1" id="KW-0560">Oxidoreductase</keyword>
<dbReference type="Pfam" id="PF13460">
    <property type="entry name" value="NAD_binding_10"/>
    <property type="match status" value="1"/>
</dbReference>
<dbReference type="InterPro" id="IPR016040">
    <property type="entry name" value="NAD(P)-bd_dom"/>
</dbReference>
<evidence type="ECO:0000313" key="4">
    <source>
        <dbReference type="Proteomes" id="UP001240236"/>
    </source>
</evidence>